<proteinExistence type="predicted"/>
<evidence type="ECO:0000313" key="1">
    <source>
        <dbReference type="EMBL" id="PKI70539.1"/>
    </source>
</evidence>
<protein>
    <submittedName>
        <fullName evidence="1">Uncharacterized protein</fullName>
    </submittedName>
</protein>
<reference evidence="1 2" key="1">
    <citation type="submission" date="2017-11" db="EMBL/GenBank/DDBJ databases">
        <title>De-novo sequencing of pomegranate (Punica granatum L.) genome.</title>
        <authorList>
            <person name="Akparov Z."/>
            <person name="Amiraslanov A."/>
            <person name="Hajiyeva S."/>
            <person name="Abbasov M."/>
            <person name="Kaur K."/>
            <person name="Hamwieh A."/>
            <person name="Solovyev V."/>
            <person name="Salamov A."/>
            <person name="Braich B."/>
            <person name="Kosarev P."/>
            <person name="Mahmoud A."/>
            <person name="Hajiyev E."/>
            <person name="Babayeva S."/>
            <person name="Izzatullayeva V."/>
            <person name="Mammadov A."/>
            <person name="Mammadov A."/>
            <person name="Sharifova S."/>
            <person name="Ojaghi J."/>
            <person name="Eynullazada K."/>
            <person name="Bayramov B."/>
            <person name="Abdulazimova A."/>
            <person name="Shahmuradov I."/>
        </authorList>
    </citation>
    <scope>NUCLEOTIDE SEQUENCE [LARGE SCALE GENOMIC DNA]</scope>
    <source>
        <strain evidence="2">cv. AG2017</strain>
        <tissue evidence="1">Leaf</tissue>
    </source>
</reference>
<dbReference type="AlphaFoldDB" id="A0A2I0KQ27"/>
<keyword evidence="2" id="KW-1185">Reference proteome</keyword>
<gene>
    <name evidence="1" type="ORF">CRG98_009044</name>
</gene>
<dbReference type="EMBL" id="PGOL01000438">
    <property type="protein sequence ID" value="PKI70539.1"/>
    <property type="molecule type" value="Genomic_DNA"/>
</dbReference>
<sequence>MAEQFNATIVNYRGSGIYVGSHVNMMLLVYATLNKGNEQMTYHLGFYSSLAEAQFQNPPLPSLASPLVPGQLRGKSCITIDALVAANLNARRMFRISNDIFLSSGAGF</sequence>
<evidence type="ECO:0000313" key="2">
    <source>
        <dbReference type="Proteomes" id="UP000233551"/>
    </source>
</evidence>
<name>A0A2I0KQ27_PUNGR</name>
<organism evidence="1 2">
    <name type="scientific">Punica granatum</name>
    <name type="common">Pomegranate</name>
    <dbReference type="NCBI Taxonomy" id="22663"/>
    <lineage>
        <taxon>Eukaryota</taxon>
        <taxon>Viridiplantae</taxon>
        <taxon>Streptophyta</taxon>
        <taxon>Embryophyta</taxon>
        <taxon>Tracheophyta</taxon>
        <taxon>Spermatophyta</taxon>
        <taxon>Magnoliopsida</taxon>
        <taxon>eudicotyledons</taxon>
        <taxon>Gunneridae</taxon>
        <taxon>Pentapetalae</taxon>
        <taxon>rosids</taxon>
        <taxon>malvids</taxon>
        <taxon>Myrtales</taxon>
        <taxon>Lythraceae</taxon>
        <taxon>Punica</taxon>
    </lineage>
</organism>
<accession>A0A2I0KQ27</accession>
<comment type="caution">
    <text evidence="1">The sequence shown here is derived from an EMBL/GenBank/DDBJ whole genome shotgun (WGS) entry which is preliminary data.</text>
</comment>
<dbReference type="Proteomes" id="UP000233551">
    <property type="component" value="Unassembled WGS sequence"/>
</dbReference>